<protein>
    <submittedName>
        <fullName evidence="2">Uncharacterized protein</fullName>
    </submittedName>
</protein>
<dbReference type="EMBL" id="NOKQ01000220">
    <property type="protein sequence ID" value="OZS77587.1"/>
    <property type="molecule type" value="Genomic_DNA"/>
</dbReference>
<name>A0A264W3I2_9BACL</name>
<gene>
    <name evidence="2" type="ORF">CF394_10275</name>
</gene>
<accession>A0A264W3I2</accession>
<evidence type="ECO:0000313" key="2">
    <source>
        <dbReference type="EMBL" id="OZS77587.1"/>
    </source>
</evidence>
<proteinExistence type="predicted"/>
<feature type="transmembrane region" description="Helical" evidence="1">
    <location>
        <begin position="9"/>
        <end position="32"/>
    </location>
</feature>
<dbReference type="Proteomes" id="UP000217065">
    <property type="component" value="Unassembled WGS sequence"/>
</dbReference>
<reference evidence="2 3" key="1">
    <citation type="submission" date="2017-07" db="EMBL/GenBank/DDBJ databases">
        <title>Tetzosporium hominis gen.nov. sp.nov.</title>
        <authorList>
            <person name="Tetz G."/>
            <person name="Tetz V."/>
        </authorList>
    </citation>
    <scope>NUCLEOTIDE SEQUENCE [LARGE SCALE GENOMIC DNA]</scope>
    <source>
        <strain evidence="2 3">VT-49</strain>
    </source>
</reference>
<organism evidence="2 3">
    <name type="scientific">Tetzosporium hominis</name>
    <dbReference type="NCBI Taxonomy" id="2020506"/>
    <lineage>
        <taxon>Bacteria</taxon>
        <taxon>Bacillati</taxon>
        <taxon>Bacillota</taxon>
        <taxon>Bacilli</taxon>
        <taxon>Bacillales</taxon>
        <taxon>Caryophanaceae</taxon>
        <taxon>Tetzosporium</taxon>
    </lineage>
</organism>
<evidence type="ECO:0000256" key="1">
    <source>
        <dbReference type="SAM" id="Phobius"/>
    </source>
</evidence>
<sequence>MRNYGPRHVFMAIAICLLLFSPIIWLLAPVIVTETAYYVRDGLFTYVYPKSYWIYGIAVGALVAAPLLLWILNVKKWTVGVSLVLLGVAGVCFYGAALGYFQITEESIVYRYPFETETRQYEWNDVEEVIYHVRPPEAEDPSWYTFRFKDGDSTEVNETRFVTQAQGKLNSLIRGQKIPLTYDELEN</sequence>
<keyword evidence="1" id="KW-1133">Transmembrane helix</keyword>
<feature type="transmembrane region" description="Helical" evidence="1">
    <location>
        <begin position="79"/>
        <end position="101"/>
    </location>
</feature>
<dbReference type="RefSeq" id="WP_094943458.1">
    <property type="nucleotide sequence ID" value="NZ_NOKQ01000220.1"/>
</dbReference>
<feature type="transmembrane region" description="Helical" evidence="1">
    <location>
        <begin position="52"/>
        <end position="72"/>
    </location>
</feature>
<dbReference type="AlphaFoldDB" id="A0A264W3I2"/>
<keyword evidence="3" id="KW-1185">Reference proteome</keyword>
<keyword evidence="1" id="KW-0472">Membrane</keyword>
<evidence type="ECO:0000313" key="3">
    <source>
        <dbReference type="Proteomes" id="UP000217065"/>
    </source>
</evidence>
<dbReference type="OrthoDB" id="2890462at2"/>
<comment type="caution">
    <text evidence="2">The sequence shown here is derived from an EMBL/GenBank/DDBJ whole genome shotgun (WGS) entry which is preliminary data.</text>
</comment>
<keyword evidence="1" id="KW-0812">Transmembrane</keyword>